<comment type="caution">
    <text evidence="1">The sequence shown here is derived from an EMBL/GenBank/DDBJ whole genome shotgun (WGS) entry which is preliminary data.</text>
</comment>
<dbReference type="OrthoDB" id="9823880at2"/>
<evidence type="ECO:0000313" key="2">
    <source>
        <dbReference type="Proteomes" id="UP000251558"/>
    </source>
</evidence>
<organism evidence="1 2">
    <name type="scientific">Mesorhizobium hawassense</name>
    <dbReference type="NCBI Taxonomy" id="1209954"/>
    <lineage>
        <taxon>Bacteria</taxon>
        <taxon>Pseudomonadati</taxon>
        <taxon>Pseudomonadota</taxon>
        <taxon>Alphaproteobacteria</taxon>
        <taxon>Hyphomicrobiales</taxon>
        <taxon>Phyllobacteriaceae</taxon>
        <taxon>Mesorhizobium</taxon>
    </lineage>
</organism>
<gene>
    <name evidence="1" type="ORF">DPM33_34380</name>
</gene>
<name>A0A330H4T2_9HYPH</name>
<protein>
    <submittedName>
        <fullName evidence="1">Uncharacterized protein</fullName>
    </submittedName>
</protein>
<reference evidence="2" key="1">
    <citation type="submission" date="2018-06" db="EMBL/GenBank/DDBJ databases">
        <authorList>
            <person name="Helene L.C."/>
            <person name="Dall'Agnol R."/>
            <person name="Delamuta J.R."/>
            <person name="Hungria M."/>
        </authorList>
    </citation>
    <scope>NUCLEOTIDE SEQUENCE [LARGE SCALE GENOMIC DNA]</scope>
    <source>
        <strain evidence="2">AC99b</strain>
    </source>
</reference>
<sequence length="164" mass="18713">MHFINETDDYFAEGLDRYSSHYEIVREPALGRLYASLLAKYGKAFDLKPVRSRPLEGVDMEAYRTEGHAFFLLFYATMKDQIGGPLYVITELHGRISRPDAIFELESSVALSLTQAVKGGVDHVCFKRDLEFLLVRDQNSMVAGYGKAAAWVRAFRKFYPEFVV</sequence>
<dbReference type="EMBL" id="QMBP01000033">
    <property type="protein sequence ID" value="RAZ82668.1"/>
    <property type="molecule type" value="Genomic_DNA"/>
</dbReference>
<proteinExistence type="predicted"/>
<dbReference type="RefSeq" id="WP_112101850.1">
    <property type="nucleotide sequence ID" value="NZ_QMBP01000033.1"/>
</dbReference>
<dbReference type="AlphaFoldDB" id="A0A330H4T2"/>
<accession>A0A330H4T2</accession>
<dbReference type="Proteomes" id="UP000251558">
    <property type="component" value="Unassembled WGS sequence"/>
</dbReference>
<evidence type="ECO:0000313" key="1">
    <source>
        <dbReference type="EMBL" id="RAZ82668.1"/>
    </source>
</evidence>
<keyword evidence="2" id="KW-1185">Reference proteome</keyword>
<reference evidence="1 2" key="2">
    <citation type="submission" date="2018-07" db="EMBL/GenBank/DDBJ databases">
        <title>Diversity of Mesorhizobium strains in Brazil.</title>
        <authorList>
            <person name="Helene L.C.F."/>
            <person name="Dall'Agnol R."/>
            <person name="Delamuta J.R.M."/>
            <person name="Hungria M."/>
        </authorList>
    </citation>
    <scope>NUCLEOTIDE SEQUENCE [LARGE SCALE GENOMIC DNA]</scope>
    <source>
        <strain evidence="1 2">AC99b</strain>
    </source>
</reference>